<proteinExistence type="predicted"/>
<sequence length="152" mass="17767">MKWQCVEYARRYWMLAGKPEPAFFGDIDSASDIWDLKYAYAVADTSKTFPLLRFSQTRGEGYSSFPRVRDIIIYQKEMPDFPAGHVAVIVGVTFNSTHRLVYVAEQNWDSKQWVSPYYNYTRTIPFMHGDDGKGYYTLNDTSGHILGWMRYE</sequence>
<dbReference type="Pfam" id="PF05257">
    <property type="entry name" value="CHAP"/>
    <property type="match status" value="1"/>
</dbReference>
<organism evidence="2 3">
    <name type="scientific">Angomonas deanei</name>
    <dbReference type="NCBI Taxonomy" id="59799"/>
    <lineage>
        <taxon>Eukaryota</taxon>
        <taxon>Discoba</taxon>
        <taxon>Euglenozoa</taxon>
        <taxon>Kinetoplastea</taxon>
        <taxon>Metakinetoplastina</taxon>
        <taxon>Trypanosomatida</taxon>
        <taxon>Trypanosomatidae</taxon>
        <taxon>Strigomonadinae</taxon>
        <taxon>Angomonas</taxon>
    </lineage>
</organism>
<gene>
    <name evidence="2" type="ORF">ADEAN_000895700</name>
</gene>
<dbReference type="InterPro" id="IPR051705">
    <property type="entry name" value="Gsp_Synthetase/Amidase"/>
</dbReference>
<protein>
    <submittedName>
        <fullName evidence="2">CHAP domain containing protein, putative</fullName>
    </submittedName>
</protein>
<dbReference type="Gene3D" id="3.90.1720.10">
    <property type="entry name" value="endopeptidase domain like (from Nostoc punctiforme)"/>
    <property type="match status" value="1"/>
</dbReference>
<dbReference type="SUPFAM" id="SSF54001">
    <property type="entry name" value="Cysteine proteinases"/>
    <property type="match status" value="1"/>
</dbReference>
<dbReference type="Proteomes" id="UP000515908">
    <property type="component" value="Chromosome 21"/>
</dbReference>
<dbReference type="PANTHER" id="PTHR30094">
    <property type="entry name" value="BIFUNCTIONAL GLUTATHIONYLSPERMIDINE SYNTHETASE/AMIDASE-RELATED"/>
    <property type="match status" value="1"/>
</dbReference>
<dbReference type="OrthoDB" id="299748at2759"/>
<evidence type="ECO:0000313" key="3">
    <source>
        <dbReference type="Proteomes" id="UP000515908"/>
    </source>
</evidence>
<evidence type="ECO:0000313" key="2">
    <source>
        <dbReference type="EMBL" id="CAD2221425.1"/>
    </source>
</evidence>
<feature type="domain" description="Peptidase C51" evidence="1">
    <location>
        <begin position="1"/>
        <end position="137"/>
    </location>
</feature>
<keyword evidence="3" id="KW-1185">Reference proteome</keyword>
<dbReference type="PROSITE" id="PS50911">
    <property type="entry name" value="CHAP"/>
    <property type="match status" value="1"/>
</dbReference>
<dbReference type="EMBL" id="LR877165">
    <property type="protein sequence ID" value="CAD2221425.1"/>
    <property type="molecule type" value="Genomic_DNA"/>
</dbReference>
<dbReference type="PANTHER" id="PTHR30094:SF14">
    <property type="entry name" value="D-ALANYL-GLYCYL ENDOPEPTIDASE-LIKE PROTEIN"/>
    <property type="match status" value="1"/>
</dbReference>
<dbReference type="AlphaFoldDB" id="A0A7G2CPJ8"/>
<name>A0A7G2CPJ8_9TRYP</name>
<accession>A0A7G2CPJ8</accession>
<dbReference type="VEuPathDB" id="TriTrypDB:ADEAN_000895700"/>
<dbReference type="InterPro" id="IPR007921">
    <property type="entry name" value="CHAP_dom"/>
</dbReference>
<dbReference type="GO" id="GO:0016874">
    <property type="term" value="F:ligase activity"/>
    <property type="evidence" value="ECO:0007669"/>
    <property type="project" value="TreeGrafter"/>
</dbReference>
<reference evidence="2 3" key="1">
    <citation type="submission" date="2020-08" db="EMBL/GenBank/DDBJ databases">
        <authorList>
            <person name="Newling K."/>
            <person name="Davey J."/>
            <person name="Forrester S."/>
        </authorList>
    </citation>
    <scope>NUCLEOTIDE SEQUENCE [LARGE SCALE GENOMIC DNA]</scope>
    <source>
        <strain evidence="3">Crithidia deanei Carvalho (ATCC PRA-265)</strain>
    </source>
</reference>
<evidence type="ECO:0000259" key="1">
    <source>
        <dbReference type="PROSITE" id="PS50911"/>
    </source>
</evidence>
<dbReference type="InterPro" id="IPR038765">
    <property type="entry name" value="Papain-like_cys_pep_sf"/>
</dbReference>